<gene>
    <name evidence="2" type="ORF">CK500_10315</name>
</gene>
<evidence type="ECO:0000256" key="1">
    <source>
        <dbReference type="SAM" id="Phobius"/>
    </source>
</evidence>
<name>A0A2A2FED8_9EURY</name>
<proteinExistence type="predicted"/>
<keyword evidence="1" id="KW-1133">Transmembrane helix</keyword>
<evidence type="ECO:0000313" key="3">
    <source>
        <dbReference type="Proteomes" id="UP000218083"/>
    </source>
</evidence>
<dbReference type="RefSeq" id="WP_095637156.1">
    <property type="nucleotide sequence ID" value="NZ_NSKC01000005.1"/>
</dbReference>
<organism evidence="2 3">
    <name type="scientific">Halorubrum salipaludis</name>
    <dbReference type="NCBI Taxonomy" id="2032630"/>
    <lineage>
        <taxon>Archaea</taxon>
        <taxon>Methanobacteriati</taxon>
        <taxon>Methanobacteriota</taxon>
        <taxon>Stenosarchaea group</taxon>
        <taxon>Halobacteria</taxon>
        <taxon>Halobacteriales</taxon>
        <taxon>Haloferacaceae</taxon>
        <taxon>Halorubrum</taxon>
    </lineage>
</organism>
<keyword evidence="1" id="KW-0472">Membrane</keyword>
<accession>A0A2A2FED8</accession>
<reference evidence="2 3" key="1">
    <citation type="submission" date="2017-08" db="EMBL/GenBank/DDBJ databases">
        <title>The strain WRN001 was isolated from Binhai saline alkaline soil, Tianjin, China.</title>
        <authorList>
            <person name="Liu D."/>
            <person name="Zhang G."/>
        </authorList>
    </citation>
    <scope>NUCLEOTIDE SEQUENCE [LARGE SCALE GENOMIC DNA]</scope>
    <source>
        <strain evidence="2 3">WN019</strain>
    </source>
</reference>
<feature type="transmembrane region" description="Helical" evidence="1">
    <location>
        <begin position="6"/>
        <end position="30"/>
    </location>
</feature>
<dbReference type="AlphaFoldDB" id="A0A2A2FED8"/>
<feature type="transmembrane region" description="Helical" evidence="1">
    <location>
        <begin position="42"/>
        <end position="66"/>
    </location>
</feature>
<comment type="caution">
    <text evidence="2">The sequence shown here is derived from an EMBL/GenBank/DDBJ whole genome shotgun (WGS) entry which is preliminary data.</text>
</comment>
<sequence>MDRIDALLLGVSGVVAALVFAGALSAGALFGFDESAARPIRLLAAEPLAWIVVAALLVAVVGHAYIE</sequence>
<dbReference type="EMBL" id="NSKC01000005">
    <property type="protein sequence ID" value="PAU83190.1"/>
    <property type="molecule type" value="Genomic_DNA"/>
</dbReference>
<protein>
    <submittedName>
        <fullName evidence="2">Uncharacterized protein</fullName>
    </submittedName>
</protein>
<keyword evidence="1" id="KW-0812">Transmembrane</keyword>
<evidence type="ECO:0000313" key="2">
    <source>
        <dbReference type="EMBL" id="PAU83190.1"/>
    </source>
</evidence>
<dbReference type="Proteomes" id="UP000218083">
    <property type="component" value="Unassembled WGS sequence"/>
</dbReference>
<keyword evidence="3" id="KW-1185">Reference proteome</keyword>